<dbReference type="RefSeq" id="WP_152158104.1">
    <property type="nucleotide sequence ID" value="NZ_WEHX01000022.1"/>
</dbReference>
<dbReference type="OrthoDB" id="9766690at2"/>
<dbReference type="SUPFAM" id="SSF118215">
    <property type="entry name" value="Proton glutamate symport protein"/>
    <property type="match status" value="1"/>
</dbReference>
<keyword evidence="5 7" id="KW-1133">Transmembrane helix</keyword>
<comment type="similarity">
    <text evidence="2">Belongs to the dicarboxylate/amino acid:cation symporter (DAACS) (TC 2.A.23) family.</text>
</comment>
<evidence type="ECO:0000313" key="9">
    <source>
        <dbReference type="Proteomes" id="UP000430564"/>
    </source>
</evidence>
<dbReference type="InterPro" id="IPR001991">
    <property type="entry name" value="Na-dicarboxylate_symporter"/>
</dbReference>
<gene>
    <name evidence="8" type="ORF">GBM95_05110</name>
</gene>
<feature type="transmembrane region" description="Helical" evidence="7">
    <location>
        <begin position="341"/>
        <end position="361"/>
    </location>
</feature>
<feature type="transmembrane region" description="Helical" evidence="7">
    <location>
        <begin position="94"/>
        <end position="113"/>
    </location>
</feature>
<evidence type="ECO:0000256" key="1">
    <source>
        <dbReference type="ARBA" id="ARBA00004141"/>
    </source>
</evidence>
<proteinExistence type="inferred from homology"/>
<dbReference type="PRINTS" id="PR00173">
    <property type="entry name" value="EDTRNSPORT"/>
</dbReference>
<dbReference type="Proteomes" id="UP000430564">
    <property type="component" value="Unassembled WGS sequence"/>
</dbReference>
<dbReference type="GO" id="GO:0005886">
    <property type="term" value="C:plasma membrane"/>
    <property type="evidence" value="ECO:0007669"/>
    <property type="project" value="UniProtKB-SubCell"/>
</dbReference>
<dbReference type="GO" id="GO:0015293">
    <property type="term" value="F:symporter activity"/>
    <property type="evidence" value="ECO:0007669"/>
    <property type="project" value="UniProtKB-KW"/>
</dbReference>
<evidence type="ECO:0000256" key="6">
    <source>
        <dbReference type="ARBA" id="ARBA00023136"/>
    </source>
</evidence>
<name>A0A6I1ELP7_9BURK</name>
<organism evidence="8 9">
    <name type="scientific">Sutterella seckii</name>
    <dbReference type="NCBI Taxonomy" id="1944635"/>
    <lineage>
        <taxon>Bacteria</taxon>
        <taxon>Pseudomonadati</taxon>
        <taxon>Pseudomonadota</taxon>
        <taxon>Betaproteobacteria</taxon>
        <taxon>Burkholderiales</taxon>
        <taxon>Sutterellaceae</taxon>
        <taxon>Sutterella</taxon>
    </lineage>
</organism>
<dbReference type="InterPro" id="IPR036458">
    <property type="entry name" value="Na:dicarbo_symporter_sf"/>
</dbReference>
<feature type="transmembrane region" description="Helical" evidence="7">
    <location>
        <begin position="199"/>
        <end position="223"/>
    </location>
</feature>
<feature type="transmembrane region" description="Helical" evidence="7">
    <location>
        <begin position="61"/>
        <end position="82"/>
    </location>
</feature>
<dbReference type="Gene3D" id="1.10.3860.10">
    <property type="entry name" value="Sodium:dicarboxylate symporter"/>
    <property type="match status" value="1"/>
</dbReference>
<dbReference type="AlphaFoldDB" id="A0A6I1ELP7"/>
<evidence type="ECO:0000256" key="5">
    <source>
        <dbReference type="ARBA" id="ARBA00022989"/>
    </source>
</evidence>
<evidence type="ECO:0000256" key="2">
    <source>
        <dbReference type="ARBA" id="ARBA00006148"/>
    </source>
</evidence>
<comment type="caution">
    <text evidence="8">The sequence shown here is derived from an EMBL/GenBank/DDBJ whole genome shotgun (WGS) entry which is preliminary data.</text>
</comment>
<feature type="transmembrane region" description="Helical" evidence="7">
    <location>
        <begin position="309"/>
        <end position="335"/>
    </location>
</feature>
<evidence type="ECO:0000256" key="4">
    <source>
        <dbReference type="ARBA" id="ARBA00022692"/>
    </source>
</evidence>
<dbReference type="Pfam" id="PF00375">
    <property type="entry name" value="SDF"/>
    <property type="match status" value="1"/>
</dbReference>
<feature type="transmembrane region" description="Helical" evidence="7">
    <location>
        <begin position="368"/>
        <end position="395"/>
    </location>
</feature>
<accession>A0A6I1ELP7</accession>
<comment type="subcellular location">
    <subcellularLocation>
        <location evidence="1">Membrane</location>
        <topology evidence="1">Multi-pass membrane protein</topology>
    </subcellularLocation>
</comment>
<dbReference type="PANTHER" id="PTHR42865:SF5">
    <property type="entry name" value="L-CYSTINE TRANSPORTER TCYP"/>
    <property type="match status" value="1"/>
</dbReference>
<keyword evidence="3" id="KW-0813">Transport</keyword>
<dbReference type="PANTHER" id="PTHR42865">
    <property type="entry name" value="PROTON/GLUTAMATE-ASPARTATE SYMPORTER"/>
    <property type="match status" value="1"/>
</dbReference>
<reference evidence="8 9" key="1">
    <citation type="submission" date="2019-10" db="EMBL/GenBank/DDBJ databases">
        <title>Genome diversity of Sutterella seckii.</title>
        <authorList>
            <person name="Chaplin A.V."/>
            <person name="Sokolova S.R."/>
            <person name="Mosin K.A."/>
            <person name="Ivanova E.L."/>
            <person name="Kochetkova T.O."/>
            <person name="Goltsov A.Y."/>
            <person name="Trofimov D.Y."/>
            <person name="Efimov B.A."/>
        </authorList>
    </citation>
    <scope>NUCLEOTIDE SEQUENCE [LARGE SCALE GENOMIC DNA]</scope>
    <source>
        <strain evidence="8 9">ASD393</strain>
    </source>
</reference>
<feature type="transmembrane region" description="Helical" evidence="7">
    <location>
        <begin position="154"/>
        <end position="178"/>
    </location>
</feature>
<evidence type="ECO:0000313" key="8">
    <source>
        <dbReference type="EMBL" id="KAB7661248.1"/>
    </source>
</evidence>
<evidence type="ECO:0000256" key="3">
    <source>
        <dbReference type="ARBA" id="ARBA00022448"/>
    </source>
</evidence>
<dbReference type="EMBL" id="WEHX01000022">
    <property type="protein sequence ID" value="KAB7661248.1"/>
    <property type="molecule type" value="Genomic_DNA"/>
</dbReference>
<protein>
    <submittedName>
        <fullName evidence="8">Dicarboxylate/amino acid:cation symporter</fullName>
    </submittedName>
</protein>
<feature type="transmembrane region" description="Helical" evidence="7">
    <location>
        <begin position="235"/>
        <end position="260"/>
    </location>
</feature>
<keyword evidence="6 7" id="KW-0472">Membrane</keyword>
<evidence type="ECO:0000256" key="7">
    <source>
        <dbReference type="SAM" id="Phobius"/>
    </source>
</evidence>
<feature type="transmembrane region" description="Helical" evidence="7">
    <location>
        <begin position="21"/>
        <end position="41"/>
    </location>
</feature>
<sequence length="430" mass="45070">METQNPKEAVEAPENASARSSGWTLLILYVAAILLGVANGLWGSELGRTSADFISTLFIRIFKFVSVPIIAVSIISTLAGISRSGNSGKIFRHTIFYTLFTTILAAALAALLYELFTPENVSVAASAAAPLSSVANAGGEGYLKYVESVIPDNILAPFLSANVLSVLLISAAVGIAIARIPASRSQEVLLAFFAGLQEVLFKIVSWVIKALPIGIFGFTSVLASDLSSGIELGGLGTYFMVVLGANVIQMAVVLPLVLLARGLNPIKVVRAMVPALTVAFFSKSSAGTLPVTMASAENRLGIRRPVSRFVLPICTTINMNGCAAFILLTVVYLMQNAGADITFGTIAAWVLISTIAAVGNAGVPMGCFFLSASLLASMNVPILLMGVILPFYAVIDAVETTLNVWSDSCVAAMVNKDLYGEESESSAEAN</sequence>
<keyword evidence="4 7" id="KW-0812">Transmembrane</keyword>